<dbReference type="InterPro" id="IPR006311">
    <property type="entry name" value="TAT_signal"/>
</dbReference>
<sequence length="141" mass="15211">MNDVDRRSALALGFTTAALFPLLQSQPAKAAALYGPNDGKELRPGIRVVEIAEVPSEIAAYKQIKVIDVVFQPRAGDPMEMPMDMDMVCLITAGEFDITKRGKTFHVKEGDVYTCGKGKTDKATNTTDGMGVHRIALLVAA</sequence>
<protein>
    <recommendedName>
        <fullName evidence="2">Cupin domain-containing protein</fullName>
    </recommendedName>
</protein>
<dbReference type="InterPro" id="IPR011051">
    <property type="entry name" value="RmlC_Cupin_sf"/>
</dbReference>
<dbReference type="SUPFAM" id="SSF51182">
    <property type="entry name" value="RmlC-like cupins"/>
    <property type="match status" value="1"/>
</dbReference>
<name>A0AAU7JHD8_9HYPH</name>
<gene>
    <name evidence="1" type="ORF">ABEG18_03265</name>
</gene>
<organism evidence="1">
    <name type="scientific">Alsobacter sp. KACC 23698</name>
    <dbReference type="NCBI Taxonomy" id="3149229"/>
    <lineage>
        <taxon>Bacteria</taxon>
        <taxon>Pseudomonadati</taxon>
        <taxon>Pseudomonadota</taxon>
        <taxon>Alphaproteobacteria</taxon>
        <taxon>Hyphomicrobiales</taxon>
        <taxon>Alsobacteraceae</taxon>
        <taxon>Alsobacter</taxon>
    </lineage>
</organism>
<accession>A0AAU7JHD8</accession>
<evidence type="ECO:0000313" key="1">
    <source>
        <dbReference type="EMBL" id="XBO39817.1"/>
    </source>
</evidence>
<evidence type="ECO:0008006" key="2">
    <source>
        <dbReference type="Google" id="ProtNLM"/>
    </source>
</evidence>
<dbReference type="Gene3D" id="2.60.120.10">
    <property type="entry name" value="Jelly Rolls"/>
    <property type="match status" value="1"/>
</dbReference>
<dbReference type="EMBL" id="CP157484">
    <property type="protein sequence ID" value="XBO39817.1"/>
    <property type="molecule type" value="Genomic_DNA"/>
</dbReference>
<dbReference type="InterPro" id="IPR014710">
    <property type="entry name" value="RmlC-like_jellyroll"/>
</dbReference>
<dbReference type="RefSeq" id="WP_406856668.1">
    <property type="nucleotide sequence ID" value="NZ_CP157484.1"/>
</dbReference>
<proteinExistence type="predicted"/>
<dbReference type="AlphaFoldDB" id="A0AAU7JHD8"/>
<reference evidence="1" key="1">
    <citation type="submission" date="2024-05" db="EMBL/GenBank/DDBJ databases">
        <authorList>
            <person name="Kim S."/>
            <person name="Heo J."/>
            <person name="Choi H."/>
            <person name="Choi Y."/>
            <person name="Kwon S.-W."/>
            <person name="Kim Y."/>
        </authorList>
    </citation>
    <scope>NUCLEOTIDE SEQUENCE</scope>
    <source>
        <strain evidence="1">KACC 23698</strain>
    </source>
</reference>
<dbReference type="PROSITE" id="PS51318">
    <property type="entry name" value="TAT"/>
    <property type="match status" value="1"/>
</dbReference>